<keyword evidence="3" id="KW-1003">Cell membrane</keyword>
<feature type="transmembrane region" description="Helical" evidence="7">
    <location>
        <begin position="135"/>
        <end position="156"/>
    </location>
</feature>
<dbReference type="Gene3D" id="1.10.3720.10">
    <property type="entry name" value="MetI-like"/>
    <property type="match status" value="1"/>
</dbReference>
<name>A0A934THX0_9RHOB</name>
<dbReference type="GO" id="GO:0005886">
    <property type="term" value="C:plasma membrane"/>
    <property type="evidence" value="ECO:0007669"/>
    <property type="project" value="UniProtKB-SubCell"/>
</dbReference>
<comment type="similarity">
    <text evidence="7">Belongs to the binding-protein-dependent transport system permease family.</text>
</comment>
<comment type="caution">
    <text evidence="9">The sequence shown here is derived from an EMBL/GenBank/DDBJ whole genome shotgun (WGS) entry which is preliminary data.</text>
</comment>
<dbReference type="PROSITE" id="PS50928">
    <property type="entry name" value="ABC_TM1"/>
    <property type="match status" value="1"/>
</dbReference>
<dbReference type="InterPro" id="IPR035906">
    <property type="entry name" value="MetI-like_sf"/>
</dbReference>
<feature type="transmembrane region" description="Helical" evidence="7">
    <location>
        <begin position="176"/>
        <end position="196"/>
    </location>
</feature>
<gene>
    <name evidence="9" type="ORF">CCR87_03920</name>
</gene>
<evidence type="ECO:0000313" key="9">
    <source>
        <dbReference type="EMBL" id="MBK5926509.1"/>
    </source>
</evidence>
<feature type="transmembrane region" description="Helical" evidence="7">
    <location>
        <begin position="234"/>
        <end position="255"/>
    </location>
</feature>
<evidence type="ECO:0000313" key="10">
    <source>
        <dbReference type="Proteomes" id="UP000706333"/>
    </source>
</evidence>
<dbReference type="GO" id="GO:0055085">
    <property type="term" value="P:transmembrane transport"/>
    <property type="evidence" value="ECO:0007669"/>
    <property type="project" value="InterPro"/>
</dbReference>
<dbReference type="InterPro" id="IPR000515">
    <property type="entry name" value="MetI-like"/>
</dbReference>
<dbReference type="AlphaFoldDB" id="A0A934THX0"/>
<evidence type="ECO:0000256" key="5">
    <source>
        <dbReference type="ARBA" id="ARBA00022989"/>
    </source>
</evidence>
<organism evidence="9 10">
    <name type="scientific">Rhodobaculum claviforme</name>
    <dbReference type="NCBI Taxonomy" id="1549854"/>
    <lineage>
        <taxon>Bacteria</taxon>
        <taxon>Pseudomonadati</taxon>
        <taxon>Pseudomonadota</taxon>
        <taxon>Alphaproteobacteria</taxon>
        <taxon>Rhodobacterales</taxon>
        <taxon>Paracoccaceae</taxon>
        <taxon>Rhodobaculum</taxon>
    </lineage>
</organism>
<feature type="transmembrane region" description="Helical" evidence="7">
    <location>
        <begin position="101"/>
        <end position="123"/>
    </location>
</feature>
<evidence type="ECO:0000256" key="4">
    <source>
        <dbReference type="ARBA" id="ARBA00022692"/>
    </source>
</evidence>
<keyword evidence="4 7" id="KW-0812">Transmembrane</keyword>
<keyword evidence="2 7" id="KW-0813">Transport</keyword>
<feature type="transmembrane region" description="Helical" evidence="7">
    <location>
        <begin position="9"/>
        <end position="30"/>
    </location>
</feature>
<feature type="transmembrane region" description="Helical" evidence="7">
    <location>
        <begin position="284"/>
        <end position="306"/>
    </location>
</feature>
<evidence type="ECO:0000256" key="7">
    <source>
        <dbReference type="RuleBase" id="RU363032"/>
    </source>
</evidence>
<dbReference type="RefSeq" id="WP_201156277.1">
    <property type="nucleotide sequence ID" value="NZ_NHSD01000133.1"/>
</dbReference>
<dbReference type="Pfam" id="PF00528">
    <property type="entry name" value="BPD_transp_1"/>
    <property type="match status" value="1"/>
</dbReference>
<reference evidence="9" key="1">
    <citation type="submission" date="2017-05" db="EMBL/GenBank/DDBJ databases">
        <authorList>
            <person name="Imhoff J.F."/>
            <person name="Rahn T."/>
            <person name="Kuenzel S."/>
            <person name="Neulinger S.C."/>
        </authorList>
    </citation>
    <scope>NUCLEOTIDE SEQUENCE</scope>
    <source>
        <strain evidence="9">LMG 28126</strain>
    </source>
</reference>
<evidence type="ECO:0000256" key="6">
    <source>
        <dbReference type="ARBA" id="ARBA00023136"/>
    </source>
</evidence>
<accession>A0A934THX0</accession>
<sequence>MLETILNRLLLSIPVLLGVLILGFVLVQVAPGDPARVLAGPAAPPEIVAQIRERMGLDDPMVVQFMRYMGRLMQGDLGRSLISNREVVVELGAAIGPTLELMLACLIWSIPAGISLGTLAAVWRGSLVDRAIMAFSVAGVSLPIFFICLVLIQLVGVKWQLLPFIGRGGPLWTVDGLRHIALPALSLGLIFIGPVARMTRSSVLEVLRLDHVRTARAKGLTERAVIVRHGLRNALIPVITLIGLQAGYLLGGAVVTETIFSYPGIGRLAVGAILSSDFPLTQGAILVLALAFILVNLVVDVLYALLDPRVQKK</sequence>
<keyword evidence="6 7" id="KW-0472">Membrane</keyword>
<evidence type="ECO:0000256" key="1">
    <source>
        <dbReference type="ARBA" id="ARBA00004651"/>
    </source>
</evidence>
<dbReference type="CDD" id="cd06261">
    <property type="entry name" value="TM_PBP2"/>
    <property type="match status" value="1"/>
</dbReference>
<dbReference type="PANTHER" id="PTHR43163:SF6">
    <property type="entry name" value="DIPEPTIDE TRANSPORT SYSTEM PERMEASE PROTEIN DPPB-RELATED"/>
    <property type="match status" value="1"/>
</dbReference>
<evidence type="ECO:0000259" key="8">
    <source>
        <dbReference type="PROSITE" id="PS50928"/>
    </source>
</evidence>
<dbReference type="Proteomes" id="UP000706333">
    <property type="component" value="Unassembled WGS sequence"/>
</dbReference>
<proteinExistence type="inferred from homology"/>
<dbReference type="PANTHER" id="PTHR43163">
    <property type="entry name" value="DIPEPTIDE TRANSPORT SYSTEM PERMEASE PROTEIN DPPB-RELATED"/>
    <property type="match status" value="1"/>
</dbReference>
<dbReference type="InterPro" id="IPR045621">
    <property type="entry name" value="BPD_transp_1_N"/>
</dbReference>
<dbReference type="SUPFAM" id="SSF161098">
    <property type="entry name" value="MetI-like"/>
    <property type="match status" value="1"/>
</dbReference>
<keyword evidence="5 7" id="KW-1133">Transmembrane helix</keyword>
<evidence type="ECO:0000256" key="2">
    <source>
        <dbReference type="ARBA" id="ARBA00022448"/>
    </source>
</evidence>
<comment type="subcellular location">
    <subcellularLocation>
        <location evidence="1 7">Cell membrane</location>
        <topology evidence="1 7">Multi-pass membrane protein</topology>
    </subcellularLocation>
</comment>
<feature type="domain" description="ABC transmembrane type-1" evidence="8">
    <location>
        <begin position="95"/>
        <end position="303"/>
    </location>
</feature>
<dbReference type="EMBL" id="NHSD01000133">
    <property type="protein sequence ID" value="MBK5926509.1"/>
    <property type="molecule type" value="Genomic_DNA"/>
</dbReference>
<evidence type="ECO:0000256" key="3">
    <source>
        <dbReference type="ARBA" id="ARBA00022475"/>
    </source>
</evidence>
<dbReference type="Pfam" id="PF19300">
    <property type="entry name" value="BPD_transp_1_N"/>
    <property type="match status" value="1"/>
</dbReference>
<reference evidence="9" key="2">
    <citation type="journal article" date="2020" name="Microorganisms">
        <title>Osmotic Adaptation and Compatible Solute Biosynthesis of Phototrophic Bacteria as Revealed from Genome Analyses.</title>
        <authorList>
            <person name="Imhoff J.F."/>
            <person name="Rahn T."/>
            <person name="Kunzel S."/>
            <person name="Keller A."/>
            <person name="Neulinger S.C."/>
        </authorList>
    </citation>
    <scope>NUCLEOTIDE SEQUENCE</scope>
    <source>
        <strain evidence="9">LMG 28126</strain>
    </source>
</reference>
<protein>
    <submittedName>
        <fullName evidence="9">Peptide ABC transporter</fullName>
    </submittedName>
</protein>
<keyword evidence="10" id="KW-1185">Reference proteome</keyword>